<dbReference type="EMBL" id="SMKQ01000007">
    <property type="protein sequence ID" value="TDD54943.1"/>
    <property type="molecule type" value="Genomic_DNA"/>
</dbReference>
<dbReference type="Proteomes" id="UP000295302">
    <property type="component" value="Unassembled WGS sequence"/>
</dbReference>
<accession>A0A4R4Z9N0</accession>
<dbReference type="AlphaFoldDB" id="A0A4R4Z9N0"/>
<sequence length="72" mass="7629">MKSEILTIVGYVIGMMVTPVVGGWASTWFGGSAVFVMVDLLFGLALLVALVRLPFRFLAARRAKASAATPVS</sequence>
<feature type="transmembrane region" description="Helical" evidence="1">
    <location>
        <begin position="5"/>
        <end position="26"/>
    </location>
</feature>
<keyword evidence="1" id="KW-0812">Transmembrane</keyword>
<dbReference type="RefSeq" id="WP_132608971.1">
    <property type="nucleotide sequence ID" value="NZ_SMKQ01000007.1"/>
</dbReference>
<keyword evidence="1" id="KW-1133">Transmembrane helix</keyword>
<organism evidence="2 3">
    <name type="scientific">Nonomuraea terrae</name>
    <dbReference type="NCBI Taxonomy" id="2530383"/>
    <lineage>
        <taxon>Bacteria</taxon>
        <taxon>Bacillati</taxon>
        <taxon>Actinomycetota</taxon>
        <taxon>Actinomycetes</taxon>
        <taxon>Streptosporangiales</taxon>
        <taxon>Streptosporangiaceae</taxon>
        <taxon>Nonomuraea</taxon>
    </lineage>
</organism>
<evidence type="ECO:0000256" key="1">
    <source>
        <dbReference type="SAM" id="Phobius"/>
    </source>
</evidence>
<protein>
    <submittedName>
        <fullName evidence="2">Uncharacterized protein</fullName>
    </submittedName>
</protein>
<name>A0A4R4Z9N0_9ACTN</name>
<feature type="transmembrane region" description="Helical" evidence="1">
    <location>
        <begin position="32"/>
        <end position="55"/>
    </location>
</feature>
<dbReference type="OrthoDB" id="3543972at2"/>
<keyword evidence="3" id="KW-1185">Reference proteome</keyword>
<evidence type="ECO:0000313" key="2">
    <source>
        <dbReference type="EMBL" id="TDD54943.1"/>
    </source>
</evidence>
<evidence type="ECO:0000313" key="3">
    <source>
        <dbReference type="Proteomes" id="UP000295302"/>
    </source>
</evidence>
<gene>
    <name evidence="2" type="ORF">E1286_04315</name>
</gene>
<proteinExistence type="predicted"/>
<reference evidence="2 3" key="1">
    <citation type="submission" date="2019-03" db="EMBL/GenBank/DDBJ databases">
        <title>Draft genome sequences of novel Actinobacteria.</title>
        <authorList>
            <person name="Sahin N."/>
            <person name="Ay H."/>
            <person name="Saygin H."/>
        </authorList>
    </citation>
    <scope>NUCLEOTIDE SEQUENCE [LARGE SCALE GENOMIC DNA]</scope>
    <source>
        <strain evidence="2 3">CH32</strain>
    </source>
</reference>
<keyword evidence="1" id="KW-0472">Membrane</keyword>
<comment type="caution">
    <text evidence="2">The sequence shown here is derived from an EMBL/GenBank/DDBJ whole genome shotgun (WGS) entry which is preliminary data.</text>
</comment>